<comment type="caution">
    <text evidence="1">The sequence shown here is derived from an EMBL/GenBank/DDBJ whole genome shotgun (WGS) entry which is preliminary data.</text>
</comment>
<dbReference type="EMBL" id="QJUL01000005">
    <property type="protein sequence ID" value="TBU96190.1"/>
    <property type="molecule type" value="Genomic_DNA"/>
</dbReference>
<dbReference type="Proteomes" id="UP000293172">
    <property type="component" value="Unassembled WGS sequence"/>
</dbReference>
<evidence type="ECO:0000313" key="1">
    <source>
        <dbReference type="EMBL" id="TBU96190.1"/>
    </source>
</evidence>
<dbReference type="RefSeq" id="WP_131197499.1">
    <property type="nucleotide sequence ID" value="NZ_QJUL01000005.1"/>
</dbReference>
<gene>
    <name evidence="1" type="ORF">DNK44_05380</name>
</gene>
<organism evidence="1 2">
    <name type="scientific">Phytopseudomonas dryadis</name>
    <dbReference type="NCBI Taxonomy" id="2487520"/>
    <lineage>
        <taxon>Bacteria</taxon>
        <taxon>Pseudomonadati</taxon>
        <taxon>Pseudomonadota</taxon>
        <taxon>Gammaproteobacteria</taxon>
        <taxon>Pseudomonadales</taxon>
        <taxon>Pseudomonadaceae</taxon>
        <taxon>Phytopseudomonas</taxon>
    </lineage>
</organism>
<accession>A0A4Q9R6M5</accession>
<name>A0A4Q9R6M5_9GAMM</name>
<evidence type="ECO:0000313" key="2">
    <source>
        <dbReference type="Proteomes" id="UP000293172"/>
    </source>
</evidence>
<reference evidence="1 2" key="1">
    <citation type="submission" date="2018-06" db="EMBL/GenBank/DDBJ databases">
        <title>Three novel Pseudomonas species isolated from symptomatic oak.</title>
        <authorList>
            <person name="Bueno-Gonzalez V."/>
            <person name="Brady C."/>
        </authorList>
    </citation>
    <scope>NUCLEOTIDE SEQUENCE [LARGE SCALE GENOMIC DNA]</scope>
    <source>
        <strain evidence="1 2">P6B</strain>
    </source>
</reference>
<proteinExistence type="predicted"/>
<dbReference type="AlphaFoldDB" id="A0A4Q9R6M5"/>
<sequence length="63" mass="6867">MSGFNLVSTVDDPSDIQLSSLMSQVRQAAHKRVTRVDNRLSEALTLAIEAKKKSATLRASHDA</sequence>
<protein>
    <submittedName>
        <fullName evidence="1">Uncharacterized protein</fullName>
    </submittedName>
</protein>